<evidence type="ECO:0000256" key="2">
    <source>
        <dbReference type="ARBA" id="ARBA00005262"/>
    </source>
</evidence>
<evidence type="ECO:0000256" key="6">
    <source>
        <dbReference type="ARBA" id="ARBA00023136"/>
    </source>
</evidence>
<feature type="transmembrane region" description="Helical" evidence="7">
    <location>
        <begin position="148"/>
        <end position="180"/>
    </location>
</feature>
<dbReference type="Proteomes" id="UP000280417">
    <property type="component" value="Unassembled WGS sequence"/>
</dbReference>
<dbReference type="GO" id="GO:0005886">
    <property type="term" value="C:plasma membrane"/>
    <property type="evidence" value="ECO:0007669"/>
    <property type="project" value="UniProtKB-SubCell"/>
</dbReference>
<evidence type="ECO:0000256" key="5">
    <source>
        <dbReference type="ARBA" id="ARBA00022989"/>
    </source>
</evidence>
<sequence length="181" mass="19354">MREKDRKIKMQLNLFLTFLKIGFFAYGGGYAMIPLIQHEMVTSNGWLKMSEFLQIITIAEMTPGPLAVNLATFTGYKLAGLTGALVSTTGVILPSFGLVLILTRIFLLIRENPKIKGLLTGLRSAVLALIISSAVSIGKTAFLDLKVAGIALVCFAVLLWLDPHPAAIIAAAGITGILLLG</sequence>
<name>A0A662DBM0_UNCAE</name>
<proteinExistence type="inferred from homology"/>
<dbReference type="PANTHER" id="PTHR43663:SF1">
    <property type="entry name" value="CHROMATE TRANSPORTER"/>
    <property type="match status" value="1"/>
</dbReference>
<dbReference type="Pfam" id="PF02417">
    <property type="entry name" value="Chromate_transp"/>
    <property type="match status" value="1"/>
</dbReference>
<comment type="subcellular location">
    <subcellularLocation>
        <location evidence="1">Cell membrane</location>
        <topology evidence="1">Multi-pass membrane protein</topology>
    </subcellularLocation>
</comment>
<gene>
    <name evidence="8" type="ORF">DRJ04_04900</name>
</gene>
<evidence type="ECO:0000313" key="8">
    <source>
        <dbReference type="EMBL" id="RLE13140.1"/>
    </source>
</evidence>
<keyword evidence="4 7" id="KW-0812">Transmembrane</keyword>
<accession>A0A662DBM0</accession>
<protein>
    <submittedName>
        <fullName evidence="8">Chromate transporter</fullName>
    </submittedName>
</protein>
<keyword evidence="5 7" id="KW-1133">Transmembrane helix</keyword>
<organism evidence="8 9">
    <name type="scientific">Aerophobetes bacterium</name>
    <dbReference type="NCBI Taxonomy" id="2030807"/>
    <lineage>
        <taxon>Bacteria</taxon>
        <taxon>Candidatus Aerophobota</taxon>
    </lineage>
</organism>
<evidence type="ECO:0000256" key="7">
    <source>
        <dbReference type="SAM" id="Phobius"/>
    </source>
</evidence>
<evidence type="ECO:0000313" key="9">
    <source>
        <dbReference type="Proteomes" id="UP000280417"/>
    </source>
</evidence>
<evidence type="ECO:0000256" key="4">
    <source>
        <dbReference type="ARBA" id="ARBA00022692"/>
    </source>
</evidence>
<dbReference type="EMBL" id="QMQA01000114">
    <property type="protein sequence ID" value="RLE13140.1"/>
    <property type="molecule type" value="Genomic_DNA"/>
</dbReference>
<evidence type="ECO:0000256" key="3">
    <source>
        <dbReference type="ARBA" id="ARBA00022475"/>
    </source>
</evidence>
<dbReference type="AlphaFoldDB" id="A0A662DBM0"/>
<comment type="similarity">
    <text evidence="2">Belongs to the chromate ion transporter (CHR) (TC 2.A.51) family.</text>
</comment>
<dbReference type="InterPro" id="IPR052518">
    <property type="entry name" value="CHR_Transporter"/>
</dbReference>
<keyword evidence="3" id="KW-1003">Cell membrane</keyword>
<feature type="transmembrane region" description="Helical" evidence="7">
    <location>
        <begin position="91"/>
        <end position="109"/>
    </location>
</feature>
<dbReference type="InterPro" id="IPR003370">
    <property type="entry name" value="Chromate_transpt"/>
</dbReference>
<dbReference type="PANTHER" id="PTHR43663">
    <property type="entry name" value="CHROMATE TRANSPORT PROTEIN-RELATED"/>
    <property type="match status" value="1"/>
</dbReference>
<reference evidence="8 9" key="1">
    <citation type="submission" date="2018-06" db="EMBL/GenBank/DDBJ databases">
        <title>Extensive metabolic versatility and redundancy in microbially diverse, dynamic hydrothermal sediments.</title>
        <authorList>
            <person name="Dombrowski N."/>
            <person name="Teske A."/>
            <person name="Baker B.J."/>
        </authorList>
    </citation>
    <scope>NUCLEOTIDE SEQUENCE [LARGE SCALE GENOMIC DNA]</scope>
    <source>
        <strain evidence="8">B3_G15</strain>
    </source>
</reference>
<feature type="transmembrane region" description="Helical" evidence="7">
    <location>
        <begin position="12"/>
        <end position="33"/>
    </location>
</feature>
<keyword evidence="6 7" id="KW-0472">Membrane</keyword>
<evidence type="ECO:0000256" key="1">
    <source>
        <dbReference type="ARBA" id="ARBA00004651"/>
    </source>
</evidence>
<comment type="caution">
    <text evidence="8">The sequence shown here is derived from an EMBL/GenBank/DDBJ whole genome shotgun (WGS) entry which is preliminary data.</text>
</comment>
<feature type="transmembrane region" description="Helical" evidence="7">
    <location>
        <begin position="121"/>
        <end position="142"/>
    </location>
</feature>
<dbReference type="GO" id="GO:0015109">
    <property type="term" value="F:chromate transmembrane transporter activity"/>
    <property type="evidence" value="ECO:0007669"/>
    <property type="project" value="InterPro"/>
</dbReference>